<gene>
    <name evidence="1" type="ORF">RPERSI_LOCUS3578</name>
</gene>
<evidence type="ECO:0000313" key="1">
    <source>
        <dbReference type="EMBL" id="CAG8541697.1"/>
    </source>
</evidence>
<sequence>MQKHELCEYARKNKQTRSQRRKAFSEIPNPDTKCHRAVTYPELDLALKEFVLIYQNRTILSDALLVEKAKLLADGLRIPQGVLKFSNGWLEKFKDRNRIRQHHLEGEAESADITAINNTIPLLRNKTSNYPLERIYNMDETGLFYRLEPDRTLATQRLSGRKVERECLSITLCTNADGLHKLAPFVIRKYAKPCCFKNIKIQNLAVKYRNSAKAWMIATLFQDWLKNFDYQIGLKHRGQHVLLILNNCASHKLDALTLQYTDITFLPPNITSKIQLLDAEQIENGGRADELKMNVLQAIRFIIQSWEEVTAEIIRNCWRHTEILFTDANTNLKNLSDQTMDLELDELDDLTDALASLHPYLTYPMQVEEFLSIPDEDIVYELPDDDQVITELADTFRTVDLTTDSSKQMEDDDSNEVTIITTDTAMKSLETVQTFLLQQDNNTNEYIKAARKIEAFIRTIKLNQMQQRKL</sequence>
<comment type="caution">
    <text evidence="1">The sequence shown here is derived from an EMBL/GenBank/DDBJ whole genome shotgun (WGS) entry which is preliminary data.</text>
</comment>
<organism evidence="1 2">
    <name type="scientific">Racocetra persica</name>
    <dbReference type="NCBI Taxonomy" id="160502"/>
    <lineage>
        <taxon>Eukaryota</taxon>
        <taxon>Fungi</taxon>
        <taxon>Fungi incertae sedis</taxon>
        <taxon>Mucoromycota</taxon>
        <taxon>Glomeromycotina</taxon>
        <taxon>Glomeromycetes</taxon>
        <taxon>Diversisporales</taxon>
        <taxon>Gigasporaceae</taxon>
        <taxon>Racocetra</taxon>
    </lineage>
</organism>
<keyword evidence="2" id="KW-1185">Reference proteome</keyword>
<name>A0ACA9LRG6_9GLOM</name>
<protein>
    <submittedName>
        <fullName evidence="1">1311_t:CDS:1</fullName>
    </submittedName>
</protein>
<dbReference type="EMBL" id="CAJVQC010004523">
    <property type="protein sequence ID" value="CAG8541697.1"/>
    <property type="molecule type" value="Genomic_DNA"/>
</dbReference>
<accession>A0ACA9LRG6</accession>
<evidence type="ECO:0000313" key="2">
    <source>
        <dbReference type="Proteomes" id="UP000789920"/>
    </source>
</evidence>
<feature type="non-terminal residue" evidence="1">
    <location>
        <position position="470"/>
    </location>
</feature>
<dbReference type="Proteomes" id="UP000789920">
    <property type="component" value="Unassembled WGS sequence"/>
</dbReference>
<proteinExistence type="predicted"/>
<reference evidence="1" key="1">
    <citation type="submission" date="2021-06" db="EMBL/GenBank/DDBJ databases">
        <authorList>
            <person name="Kallberg Y."/>
            <person name="Tangrot J."/>
            <person name="Rosling A."/>
        </authorList>
    </citation>
    <scope>NUCLEOTIDE SEQUENCE</scope>
    <source>
        <strain evidence="1">MA461A</strain>
    </source>
</reference>